<dbReference type="Proteomes" id="UP001165960">
    <property type="component" value="Unassembled WGS sequence"/>
</dbReference>
<evidence type="ECO:0000313" key="2">
    <source>
        <dbReference type="Proteomes" id="UP001165960"/>
    </source>
</evidence>
<reference evidence="1" key="1">
    <citation type="submission" date="2022-04" db="EMBL/GenBank/DDBJ databases">
        <title>Genome of the entomopathogenic fungus Entomophthora muscae.</title>
        <authorList>
            <person name="Elya C."/>
            <person name="Lovett B.R."/>
            <person name="Lee E."/>
            <person name="Macias A.M."/>
            <person name="Hajek A.E."/>
            <person name="De Bivort B.L."/>
            <person name="Kasson M.T."/>
            <person name="De Fine Licht H.H."/>
            <person name="Stajich J.E."/>
        </authorList>
    </citation>
    <scope>NUCLEOTIDE SEQUENCE</scope>
    <source>
        <strain evidence="1">Berkeley</strain>
    </source>
</reference>
<dbReference type="EMBL" id="QTSX02007139">
    <property type="protein sequence ID" value="KAJ9050758.1"/>
    <property type="molecule type" value="Genomic_DNA"/>
</dbReference>
<accession>A0ACC2RKZ0</accession>
<keyword evidence="2" id="KW-1185">Reference proteome</keyword>
<evidence type="ECO:0000313" key="1">
    <source>
        <dbReference type="EMBL" id="KAJ9050758.1"/>
    </source>
</evidence>
<organism evidence="1 2">
    <name type="scientific">Entomophthora muscae</name>
    <dbReference type="NCBI Taxonomy" id="34485"/>
    <lineage>
        <taxon>Eukaryota</taxon>
        <taxon>Fungi</taxon>
        <taxon>Fungi incertae sedis</taxon>
        <taxon>Zoopagomycota</taxon>
        <taxon>Entomophthoromycotina</taxon>
        <taxon>Entomophthoromycetes</taxon>
        <taxon>Entomophthorales</taxon>
        <taxon>Entomophthoraceae</taxon>
        <taxon>Entomophthora</taxon>
    </lineage>
</organism>
<proteinExistence type="predicted"/>
<protein>
    <submittedName>
        <fullName evidence="1">Uncharacterized protein</fullName>
    </submittedName>
</protein>
<sequence length="233" mass="25820">MKLNKYTATKLTTKNPKLLSNLTNAQEAVQLYLNKKNQKGGPLGEEGDGVRIDNSFSLETQAQEQGSNPEPGFLWATRPVDRRTACLHFSVIEPPQADTKHVDPCSKKRQAKEIITPNGGLITAPNGGLITTPNGVYTSKQSRANPRKRHGSATWSHDLNTKARYQAAKSRFLTNEKTPRPSAILPPFDPSTQFPQPWSSQCPNEPPMKSAKFGGGYYIDPRTLRSKFIAIFE</sequence>
<name>A0ACC2RKZ0_9FUNG</name>
<comment type="caution">
    <text evidence="1">The sequence shown here is derived from an EMBL/GenBank/DDBJ whole genome shotgun (WGS) entry which is preliminary data.</text>
</comment>
<gene>
    <name evidence="1" type="ORF">DSO57_1011445</name>
</gene>